<dbReference type="InterPro" id="IPR002139">
    <property type="entry name" value="Ribo/fructo_kinase"/>
</dbReference>
<dbReference type="PANTHER" id="PTHR42774">
    <property type="entry name" value="PHOSPHOTRANSFERASE SYSTEM TRANSPORT PROTEIN"/>
    <property type="match status" value="1"/>
</dbReference>
<organism evidence="4 5">
    <name type="scientific">Pannus brasiliensis CCIBt3594</name>
    <dbReference type="NCBI Taxonomy" id="1427578"/>
    <lineage>
        <taxon>Bacteria</taxon>
        <taxon>Bacillati</taxon>
        <taxon>Cyanobacteriota</taxon>
        <taxon>Cyanophyceae</taxon>
        <taxon>Oscillatoriophycideae</taxon>
        <taxon>Chroococcales</taxon>
        <taxon>Microcystaceae</taxon>
        <taxon>Pannus</taxon>
    </lineage>
</organism>
<protein>
    <submittedName>
        <fullName evidence="4">Sugar kinase</fullName>
    </submittedName>
</protein>
<evidence type="ECO:0000256" key="2">
    <source>
        <dbReference type="ARBA" id="ARBA00022777"/>
    </source>
</evidence>
<reference evidence="4 5" key="1">
    <citation type="submission" date="2024-01" db="EMBL/GenBank/DDBJ databases">
        <title>Genomic insights into the taxonomy and metabolism of the cyanobacterium Pannus brasiliensis CCIBt3594.</title>
        <authorList>
            <person name="Machado M."/>
            <person name="Botero N.B."/>
            <person name="Andreote A.P.D."/>
            <person name="Feitosa A.M.T."/>
            <person name="Popin R."/>
            <person name="Sivonen K."/>
            <person name="Fiore M.F."/>
        </authorList>
    </citation>
    <scope>NUCLEOTIDE SEQUENCE [LARGE SCALE GENOMIC DNA]</scope>
    <source>
        <strain evidence="4 5">CCIBt3594</strain>
    </source>
</reference>
<comment type="caution">
    <text evidence="4">The sequence shown here is derived from an EMBL/GenBank/DDBJ whole genome shotgun (WGS) entry which is preliminary data.</text>
</comment>
<keyword evidence="1" id="KW-0808">Transferase</keyword>
<dbReference type="RefSeq" id="WP_332865307.1">
    <property type="nucleotide sequence ID" value="NZ_JBAFSM010000020.1"/>
</dbReference>
<evidence type="ECO:0000313" key="5">
    <source>
        <dbReference type="Proteomes" id="UP001328733"/>
    </source>
</evidence>
<dbReference type="GO" id="GO:0016301">
    <property type="term" value="F:kinase activity"/>
    <property type="evidence" value="ECO:0007669"/>
    <property type="project" value="UniProtKB-KW"/>
</dbReference>
<accession>A0AAW9QUS5</accession>
<dbReference type="InterPro" id="IPR011611">
    <property type="entry name" value="PfkB_dom"/>
</dbReference>
<dbReference type="Gene3D" id="3.40.1190.20">
    <property type="match status" value="1"/>
</dbReference>
<evidence type="ECO:0000259" key="3">
    <source>
        <dbReference type="Pfam" id="PF00294"/>
    </source>
</evidence>
<dbReference type="InterPro" id="IPR052562">
    <property type="entry name" value="Ketohexokinase-related"/>
</dbReference>
<proteinExistence type="predicted"/>
<dbReference type="InterPro" id="IPR029056">
    <property type="entry name" value="Ribokinase-like"/>
</dbReference>
<dbReference type="Pfam" id="PF00294">
    <property type="entry name" value="PfkB"/>
    <property type="match status" value="1"/>
</dbReference>
<dbReference type="EMBL" id="JBAFSM010000020">
    <property type="protein sequence ID" value="MEG3437827.1"/>
    <property type="molecule type" value="Genomic_DNA"/>
</dbReference>
<dbReference type="CDD" id="cd01945">
    <property type="entry name" value="ribokinase_group_B"/>
    <property type="match status" value="1"/>
</dbReference>
<sequence length="291" mass="31920">MKQGLFIGLTTLDWIYRTERYPGANEKVVAIEQTIAAGGPATNAAVAFAGLGGKSLVYSALGQHPITGLIREDLEKHQVISRDLRPDWSEIPPISSITVTETTGERAVISLNATRARADLRYLPEEPLQNIDIVLVDGHQIVVGEAIARQARERGIPVAIDGGSWKEGFEKILPFVDYSIVSADFYPPSCSDKEDVFAYLEDFRIPYIAITDGERAIEYSALGERGAIEVNPVRAIDTLGAGDIFHGAFCYFILQTDFPSALQKASEVAALSCQFFGTRRWLEKRPASSIE</sequence>
<keyword evidence="5" id="KW-1185">Reference proteome</keyword>
<dbReference type="AlphaFoldDB" id="A0AAW9QUS5"/>
<dbReference type="SUPFAM" id="SSF53613">
    <property type="entry name" value="Ribokinase-like"/>
    <property type="match status" value="1"/>
</dbReference>
<gene>
    <name evidence="4" type="ORF">V0288_11930</name>
</gene>
<dbReference type="Proteomes" id="UP001328733">
    <property type="component" value="Unassembled WGS sequence"/>
</dbReference>
<keyword evidence="2 4" id="KW-0418">Kinase</keyword>
<dbReference type="PRINTS" id="PR00990">
    <property type="entry name" value="RIBOKINASE"/>
</dbReference>
<evidence type="ECO:0000313" key="4">
    <source>
        <dbReference type="EMBL" id="MEG3437827.1"/>
    </source>
</evidence>
<feature type="domain" description="Carbohydrate kinase PfkB" evidence="3">
    <location>
        <begin position="5"/>
        <end position="281"/>
    </location>
</feature>
<evidence type="ECO:0000256" key="1">
    <source>
        <dbReference type="ARBA" id="ARBA00022679"/>
    </source>
</evidence>
<dbReference type="PANTHER" id="PTHR42774:SF3">
    <property type="entry name" value="KETOHEXOKINASE"/>
    <property type="match status" value="1"/>
</dbReference>
<name>A0AAW9QUS5_9CHRO</name>